<name>A0A8S5PRR6_9CAUD</name>
<sequence>MAVYEYTTINTSPTIKAESGGELGDVRGKAVKFVDGKVQLPGAGEVPIGIVLLSEVENVKTGDTVTIQVKDIGKWKAGATVGAGDLLTADAEGLCQKATEGQYILARALSAATAKNDLVTIQIINAGYLKAGA</sequence>
<dbReference type="Pfam" id="PF09956">
    <property type="entry name" value="Phage_cement_2"/>
    <property type="match status" value="1"/>
</dbReference>
<proteinExistence type="predicted"/>
<reference evidence="1" key="1">
    <citation type="journal article" date="2021" name="Proc. Natl. Acad. Sci. U.S.A.">
        <title>A Catalog of Tens of Thousands of Viruses from Human Metagenomes Reveals Hidden Associations with Chronic Diseases.</title>
        <authorList>
            <person name="Tisza M.J."/>
            <person name="Buck C.B."/>
        </authorList>
    </citation>
    <scope>NUCLEOTIDE SEQUENCE</scope>
    <source>
        <strain evidence="1">Ctdjo3</strain>
    </source>
</reference>
<dbReference type="EMBL" id="BK015495">
    <property type="protein sequence ID" value="DAE09839.1"/>
    <property type="molecule type" value="Genomic_DNA"/>
</dbReference>
<protein>
    <submittedName>
        <fullName evidence="1">Capsid fiber protein</fullName>
    </submittedName>
</protein>
<evidence type="ECO:0000313" key="1">
    <source>
        <dbReference type="EMBL" id="DAE09839.1"/>
    </source>
</evidence>
<organism evidence="1">
    <name type="scientific">Siphoviridae sp. ctdjo3</name>
    <dbReference type="NCBI Taxonomy" id="2825583"/>
    <lineage>
        <taxon>Viruses</taxon>
        <taxon>Duplodnaviria</taxon>
        <taxon>Heunggongvirae</taxon>
        <taxon>Uroviricota</taxon>
        <taxon>Caudoviricetes</taxon>
    </lineage>
</organism>
<accession>A0A8S5PRR6</accession>
<dbReference type="InterPro" id="IPR011231">
    <property type="entry name" value="Phage_VT1-Sakai_H0018"/>
</dbReference>